<feature type="region of interest" description="Disordered" evidence="3">
    <location>
        <begin position="58"/>
        <end position="107"/>
    </location>
</feature>
<dbReference type="NCBIfam" id="TIGR00666">
    <property type="entry name" value="PBP4"/>
    <property type="match status" value="1"/>
</dbReference>
<evidence type="ECO:0000256" key="1">
    <source>
        <dbReference type="ARBA" id="ARBA00006096"/>
    </source>
</evidence>
<keyword evidence="2 5" id="KW-0378">Hydrolase</keyword>
<dbReference type="Gene3D" id="3.40.710.10">
    <property type="entry name" value="DD-peptidase/beta-lactamase superfamily"/>
    <property type="match status" value="1"/>
</dbReference>
<dbReference type="Gene3D" id="3.50.80.20">
    <property type="entry name" value="D-Ala-D-Ala carboxypeptidase C, peptidase S13"/>
    <property type="match status" value="1"/>
</dbReference>
<dbReference type="Proteomes" id="UP000732378">
    <property type="component" value="Unassembled WGS sequence"/>
</dbReference>
<keyword evidence="6" id="KW-1185">Reference proteome</keyword>
<dbReference type="GO" id="GO:0009002">
    <property type="term" value="F:serine-type D-Ala-D-Ala carboxypeptidase activity"/>
    <property type="evidence" value="ECO:0007669"/>
    <property type="project" value="UniProtKB-EC"/>
</dbReference>
<evidence type="ECO:0000256" key="2">
    <source>
        <dbReference type="ARBA" id="ARBA00022801"/>
    </source>
</evidence>
<name>A0ABS2M9D0_9ACTN</name>
<dbReference type="SUPFAM" id="SSF56601">
    <property type="entry name" value="beta-lactamase/transpeptidase-like"/>
    <property type="match status" value="1"/>
</dbReference>
<dbReference type="InterPro" id="IPR012338">
    <property type="entry name" value="Beta-lactam/transpept-like"/>
</dbReference>
<evidence type="ECO:0000313" key="6">
    <source>
        <dbReference type="Proteomes" id="UP000732378"/>
    </source>
</evidence>
<sequence length="504" mass="51640">MVRRDPRHSSATSRDDAGRASTWAVLLLVLVLAAGAATWRLDLVDPARERVESLYEQVLGGEEEPDPRTDPAAVPPPPGLSLPALTDPDPVADPVDPGAAGEPSPTAVRRVLERRLGEQRLGRRVSVAVAGATGAPAYAEGGALVPASTTKLLTSVAALETIEPGTTFATTTVLRGNRLVVVGGGDPFLMREPDAPGTTSVPARADITTLARLSAEQLGERGVRRVRVGYDDTLFSGPAFNPRWPETYRGDVIAPITALWVDQGRPETGFGRVDDPAAVAAQVFAAALAEAGVRVQGSPSPARGRGDEVAVVESAPVDDVVDRLLQVSDNEATEVLLRHVGLATGGAGSFVDGVRGVERTLERLGVPAPRRLYDGSGLSRENLVSPATLVGLLQAVVGADEDDPVRAVLGGLPVAGFSGSLTFRFDDAPPAAVGAVRAKTGTLSGVSSLAGTVVTRDGVPLVFALMLDRVGAADEGFAQAALDSAAAALGACRCARGGSGAGGG</sequence>
<feature type="transmembrane region" description="Helical" evidence="4">
    <location>
        <begin position="20"/>
        <end position="39"/>
    </location>
</feature>
<dbReference type="PRINTS" id="PR00922">
    <property type="entry name" value="DADACBPTASE3"/>
</dbReference>
<keyword evidence="5" id="KW-0121">Carboxypeptidase</keyword>
<comment type="caution">
    <text evidence="5">The sequence shown here is derived from an EMBL/GenBank/DDBJ whole genome shotgun (WGS) entry which is preliminary data.</text>
</comment>
<dbReference type="PANTHER" id="PTHR30023:SF0">
    <property type="entry name" value="PENICILLIN-SENSITIVE CARBOXYPEPTIDASE A"/>
    <property type="match status" value="1"/>
</dbReference>
<evidence type="ECO:0000256" key="3">
    <source>
        <dbReference type="SAM" id="MobiDB-lite"/>
    </source>
</evidence>
<dbReference type="InterPro" id="IPR000667">
    <property type="entry name" value="Peptidase_S13"/>
</dbReference>
<dbReference type="EC" id="3.4.21.-" evidence="5"/>
<keyword evidence="4" id="KW-0472">Membrane</keyword>
<dbReference type="EMBL" id="JAFBBZ010000001">
    <property type="protein sequence ID" value="MBM7507770.1"/>
    <property type="molecule type" value="Genomic_DNA"/>
</dbReference>
<organism evidence="5 6">
    <name type="scientific">Nocardioides salarius</name>
    <dbReference type="NCBI Taxonomy" id="374513"/>
    <lineage>
        <taxon>Bacteria</taxon>
        <taxon>Bacillati</taxon>
        <taxon>Actinomycetota</taxon>
        <taxon>Actinomycetes</taxon>
        <taxon>Propionibacteriales</taxon>
        <taxon>Nocardioidaceae</taxon>
        <taxon>Nocardioides</taxon>
    </lineage>
</organism>
<proteinExistence type="inferred from homology"/>
<feature type="compositionally biased region" description="Low complexity" evidence="3">
    <location>
        <begin position="81"/>
        <end position="101"/>
    </location>
</feature>
<dbReference type="PANTHER" id="PTHR30023">
    <property type="entry name" value="D-ALANYL-D-ALANINE CARBOXYPEPTIDASE"/>
    <property type="match status" value="1"/>
</dbReference>
<protein>
    <submittedName>
        <fullName evidence="5">D-alanyl-D-alanine carboxypeptidase/D-alanyl-D-alanine-endopeptidase (Penicillin-binding protein 4)</fullName>
        <ecNumber evidence="5">3.4.16.4</ecNumber>
        <ecNumber evidence="5">3.4.21.-</ecNumber>
    </submittedName>
</protein>
<evidence type="ECO:0000256" key="4">
    <source>
        <dbReference type="SAM" id="Phobius"/>
    </source>
</evidence>
<dbReference type="Pfam" id="PF02113">
    <property type="entry name" value="Peptidase_S13"/>
    <property type="match status" value="2"/>
</dbReference>
<accession>A0ABS2M9D0</accession>
<keyword evidence="5" id="KW-0645">Protease</keyword>
<evidence type="ECO:0000313" key="5">
    <source>
        <dbReference type="EMBL" id="MBM7507770.1"/>
    </source>
</evidence>
<reference evidence="5 6" key="1">
    <citation type="submission" date="2021-01" db="EMBL/GenBank/DDBJ databases">
        <title>Sequencing the genomes of 1000 actinobacteria strains.</title>
        <authorList>
            <person name="Klenk H.-P."/>
        </authorList>
    </citation>
    <scope>NUCLEOTIDE SEQUENCE [LARGE SCALE GENOMIC DNA]</scope>
    <source>
        <strain evidence="5 6">DSM 18239</strain>
    </source>
</reference>
<keyword evidence="4" id="KW-1133">Transmembrane helix</keyword>
<comment type="similarity">
    <text evidence="1">Belongs to the peptidase S13 family.</text>
</comment>
<dbReference type="RefSeq" id="WP_193669952.1">
    <property type="nucleotide sequence ID" value="NZ_JACDTV010000011.1"/>
</dbReference>
<dbReference type="EC" id="3.4.16.4" evidence="5"/>
<gene>
    <name evidence="5" type="ORF">JOE61_001584</name>
</gene>
<keyword evidence="4" id="KW-0812">Transmembrane</keyword>